<reference evidence="3" key="1">
    <citation type="submission" date="2018-05" db="EMBL/GenBank/DDBJ databases">
        <authorList>
            <person name="Lanie J.A."/>
            <person name="Ng W.-L."/>
            <person name="Kazmierczak K.M."/>
            <person name="Andrzejewski T.M."/>
            <person name="Davidsen T.M."/>
            <person name="Wayne K.J."/>
            <person name="Tettelin H."/>
            <person name="Glass J.I."/>
            <person name="Rusch D."/>
            <person name="Podicherti R."/>
            <person name="Tsui H.-C.T."/>
            <person name="Winkler M.E."/>
        </authorList>
    </citation>
    <scope>NUCLEOTIDE SEQUENCE</scope>
</reference>
<sequence>VPQDYTRKLKGKTTETFTVTETLEEILEGRPDSVPANAEDIWRVEQRVARQDRERREEGDVEGPGRASLRDIDTSRFADALAKLGDNKANFREASLELEQAATEMLGKIPGADKVSLARQTGRNMYFDVVSHIEYERGVEKAVEEAAIQVHVSPNVEFNLQQVAEQLQDEIDDTERTLRKAGRASFSDVWYSKAGDIAKQKKFGGKKSAKEVLKMLDKGGVKSEEIYWSGLSE</sequence>
<accession>A0A383DXU4</accession>
<feature type="non-terminal residue" evidence="3">
    <location>
        <position position="233"/>
    </location>
</feature>
<evidence type="ECO:0000256" key="2">
    <source>
        <dbReference type="SAM" id="MobiDB-lite"/>
    </source>
</evidence>
<feature type="non-terminal residue" evidence="3">
    <location>
        <position position="1"/>
    </location>
</feature>
<feature type="compositionally biased region" description="Basic and acidic residues" evidence="2">
    <location>
        <begin position="48"/>
        <end position="58"/>
    </location>
</feature>
<keyword evidence="1" id="KW-0175">Coiled coil</keyword>
<dbReference type="EMBL" id="UINC01221107">
    <property type="protein sequence ID" value="SVE49301.1"/>
    <property type="molecule type" value="Genomic_DNA"/>
</dbReference>
<name>A0A383DXU4_9ZZZZ</name>
<feature type="coiled-coil region" evidence="1">
    <location>
        <begin position="157"/>
        <end position="184"/>
    </location>
</feature>
<proteinExistence type="predicted"/>
<feature type="region of interest" description="Disordered" evidence="2">
    <location>
        <begin position="48"/>
        <end position="68"/>
    </location>
</feature>
<dbReference type="AlphaFoldDB" id="A0A383DXU4"/>
<evidence type="ECO:0000256" key="1">
    <source>
        <dbReference type="SAM" id="Coils"/>
    </source>
</evidence>
<evidence type="ECO:0000313" key="3">
    <source>
        <dbReference type="EMBL" id="SVE49301.1"/>
    </source>
</evidence>
<protein>
    <submittedName>
        <fullName evidence="3">Uncharacterized protein</fullName>
    </submittedName>
</protein>
<organism evidence="3">
    <name type="scientific">marine metagenome</name>
    <dbReference type="NCBI Taxonomy" id="408172"/>
    <lineage>
        <taxon>unclassified sequences</taxon>
        <taxon>metagenomes</taxon>
        <taxon>ecological metagenomes</taxon>
    </lineage>
</organism>
<gene>
    <name evidence="3" type="ORF">METZ01_LOCUS502155</name>
</gene>